<name>A0A1E1WKS0_PECGO</name>
<dbReference type="Pfam" id="PF13679">
    <property type="entry name" value="Methyltransf_32"/>
    <property type="match status" value="1"/>
</dbReference>
<dbReference type="InterPro" id="IPR025714">
    <property type="entry name" value="Methyltranfer_dom"/>
</dbReference>
<sequence>MSLPAHFETPEDYFKESIQFFRQYERLFNFANTEILVHKILDLIIIEDAHFKDVNIFDKDFDLPKNSDDNEFLRTFFERIGKFKVDHKEIVTDVDFGNNIDVPVSPKKKHEIVYLANELKKVCEENSCEIVVDFGSGLGYLDQLIYETTNLKVLGVECNENHYVGAKKRQRKYHEDSIETVKYIKHTINEHSDEKILEFLTDKFGKSSNFCISGLHACADLTVDGMNLFLKMADAKALVLMPCCYHKMARDGSKDDRFKNFPISNCLKEIFEENKGFEFLKVPFLRLAAQPPTVDENLEDLVFNLLARATVQLYAHKHNFKLKRKKRKAVRIKTVLNDFSIYLQDAKKGFALTPENLLSANAPKGENAESDFDLEELHSIWRETQHLKVKAAIFILLQNYLQPVIENFVLYDRVLYLQEKGIEKSRFKKIFDEKISPRCLALISVK</sequence>
<proteinExistence type="predicted"/>
<dbReference type="AlphaFoldDB" id="A0A1E1WKS0"/>
<evidence type="ECO:0000259" key="1">
    <source>
        <dbReference type="Pfam" id="PF13679"/>
    </source>
</evidence>
<feature type="domain" description="Methyltransferase" evidence="1">
    <location>
        <begin position="107"/>
        <end position="250"/>
    </location>
</feature>
<organism evidence="3">
    <name type="scientific">Pectinophora gossypiella</name>
    <name type="common">Cotton pink bollworm</name>
    <name type="synonym">Depressaria gossypiella</name>
    <dbReference type="NCBI Taxonomy" id="13191"/>
    <lineage>
        <taxon>Eukaryota</taxon>
        <taxon>Metazoa</taxon>
        <taxon>Ecdysozoa</taxon>
        <taxon>Arthropoda</taxon>
        <taxon>Hexapoda</taxon>
        <taxon>Insecta</taxon>
        <taxon>Pterygota</taxon>
        <taxon>Neoptera</taxon>
        <taxon>Endopterygota</taxon>
        <taxon>Lepidoptera</taxon>
        <taxon>Glossata</taxon>
        <taxon>Ditrysia</taxon>
        <taxon>Gelechioidea</taxon>
        <taxon>Gelechiidae</taxon>
        <taxon>Apatetrinae</taxon>
        <taxon>Pectinophora</taxon>
    </lineage>
</organism>
<dbReference type="InterPro" id="IPR052220">
    <property type="entry name" value="METTL25"/>
</dbReference>
<accession>A0A1E1WKS0</accession>
<dbReference type="EMBL" id="GDQN01003603">
    <property type="protein sequence ID" value="JAT87451.1"/>
    <property type="molecule type" value="Transcribed_RNA"/>
</dbReference>
<protein>
    <recommendedName>
        <fullName evidence="1">Methyltransferase domain-containing protein</fullName>
    </recommendedName>
</protein>
<gene>
    <name evidence="2" type="ORF">g.11571</name>
    <name evidence="3" type="ORF">g.11572</name>
</gene>
<dbReference type="PANTHER" id="PTHR12496">
    <property type="entry name" value="CGI-41 METHYLTRANSFERASE"/>
    <property type="match status" value="1"/>
</dbReference>
<evidence type="ECO:0000313" key="2">
    <source>
        <dbReference type="EMBL" id="JAT82667.1"/>
    </source>
</evidence>
<reference evidence="3" key="1">
    <citation type="submission" date="2015-09" db="EMBL/GenBank/DDBJ databases">
        <title>De novo assembly of Pectinophora gossypiella (Pink Bollworm) gut transcriptome.</title>
        <authorList>
            <person name="Tassone E.E."/>
        </authorList>
    </citation>
    <scope>NUCLEOTIDE SEQUENCE</scope>
</reference>
<evidence type="ECO:0000313" key="3">
    <source>
        <dbReference type="EMBL" id="JAT87451.1"/>
    </source>
</evidence>
<dbReference type="EMBL" id="GDQN01008387">
    <property type="protein sequence ID" value="JAT82667.1"/>
    <property type="molecule type" value="Transcribed_RNA"/>
</dbReference>
<dbReference type="InterPro" id="IPR029063">
    <property type="entry name" value="SAM-dependent_MTases_sf"/>
</dbReference>
<dbReference type="PANTHER" id="PTHR12496:SF0">
    <property type="entry name" value="METHYLTRANSFERASE DOMAIN-CONTAINING PROTEIN"/>
    <property type="match status" value="1"/>
</dbReference>
<dbReference type="SUPFAM" id="SSF53335">
    <property type="entry name" value="S-adenosyl-L-methionine-dependent methyltransferases"/>
    <property type="match status" value="1"/>
</dbReference>